<evidence type="ECO:0000313" key="1">
    <source>
        <dbReference type="EMBL" id="SEQ04815.1"/>
    </source>
</evidence>
<dbReference type="Proteomes" id="UP000198504">
    <property type="component" value="Unassembled WGS sequence"/>
</dbReference>
<evidence type="ECO:0000313" key="2">
    <source>
        <dbReference type="Proteomes" id="UP000198504"/>
    </source>
</evidence>
<dbReference type="EMBL" id="FOFA01000002">
    <property type="protein sequence ID" value="SEQ04815.1"/>
    <property type="molecule type" value="Genomic_DNA"/>
</dbReference>
<dbReference type="InterPro" id="IPR033437">
    <property type="entry name" value="DUF5130"/>
</dbReference>
<evidence type="ECO:0008006" key="3">
    <source>
        <dbReference type="Google" id="ProtNLM"/>
    </source>
</evidence>
<gene>
    <name evidence="1" type="ORF">SAMN05421756_102331</name>
</gene>
<protein>
    <recommendedName>
        <fullName evidence="3">TLP18.3, Psb32 and MOLO-1 founding protein of phosphatase</fullName>
    </recommendedName>
</protein>
<accession>A0A1H9CUF5</accession>
<dbReference type="AlphaFoldDB" id="A0A1H9CUF5"/>
<dbReference type="Gene3D" id="3.10.310.50">
    <property type="match status" value="1"/>
</dbReference>
<dbReference type="OrthoDB" id="3214027at2"/>
<sequence>MLAGDDLTPADAKRLRRAVEIAEEASGLRFALYLGGAEDDARADALRLHGSLEDAASTVLVLCDPDLRVLEIVTGTTARRALSDRDCALAAASMRSSFVAGDIVGGLSHGITQMGEAARRPTTLHARTEDD</sequence>
<proteinExistence type="predicted"/>
<name>A0A1H9CUF5_9ACTN</name>
<dbReference type="Pfam" id="PF17174">
    <property type="entry name" value="DUF5130"/>
    <property type="match status" value="1"/>
</dbReference>
<reference evidence="2" key="1">
    <citation type="submission" date="2016-10" db="EMBL/GenBank/DDBJ databases">
        <authorList>
            <person name="Varghese N."/>
            <person name="Submissions S."/>
        </authorList>
    </citation>
    <scope>NUCLEOTIDE SEQUENCE [LARGE SCALE GENOMIC DNA]</scope>
    <source>
        <strain evidence="2">CGMCC 4.6856</strain>
    </source>
</reference>
<organism evidence="1 2">
    <name type="scientific">Microlunatus flavus</name>
    <dbReference type="NCBI Taxonomy" id="1036181"/>
    <lineage>
        <taxon>Bacteria</taxon>
        <taxon>Bacillati</taxon>
        <taxon>Actinomycetota</taxon>
        <taxon>Actinomycetes</taxon>
        <taxon>Propionibacteriales</taxon>
        <taxon>Propionibacteriaceae</taxon>
        <taxon>Microlunatus</taxon>
    </lineage>
</organism>
<keyword evidence="2" id="KW-1185">Reference proteome</keyword>
<dbReference type="STRING" id="1036181.SAMN05421756_102331"/>